<dbReference type="EMBL" id="BEWI01000032">
    <property type="protein sequence ID" value="GAY24155.1"/>
    <property type="molecule type" value="Genomic_DNA"/>
</dbReference>
<evidence type="ECO:0000313" key="1">
    <source>
        <dbReference type="EMBL" id="GAY24155.1"/>
    </source>
</evidence>
<sequence length="71" mass="7851">MSDHKNALIRSIVKRAAAENLEISFTTPPFWSPVSRGNAAAILNAIQQHQPSHCVMRRSNGDKVGSVLLRR</sequence>
<dbReference type="KEGG" id="sbar:H5V43_17785"/>
<organism evidence="1 4">
    <name type="scientific">Sphingobium fuliginis (strain ATCC 27551)</name>
    <dbReference type="NCBI Taxonomy" id="336203"/>
    <lineage>
        <taxon>Bacteria</taxon>
        <taxon>Pseudomonadati</taxon>
        <taxon>Pseudomonadota</taxon>
        <taxon>Alphaproteobacteria</taxon>
        <taxon>Sphingomonadales</taxon>
        <taxon>Sphingomonadaceae</taxon>
        <taxon>Sphingobium</taxon>
    </lineage>
</organism>
<evidence type="ECO:0000313" key="2">
    <source>
        <dbReference type="EMBL" id="GGA07720.1"/>
    </source>
</evidence>
<dbReference type="EMBL" id="BMDU01000019">
    <property type="protein sequence ID" value="GGA07720.1"/>
    <property type="molecule type" value="Genomic_DNA"/>
</dbReference>
<evidence type="ECO:0000313" key="5">
    <source>
        <dbReference type="Proteomes" id="UP000593663"/>
    </source>
</evidence>
<reference evidence="5" key="7">
    <citation type="submission" date="2020-08" db="EMBL/GenBank/DDBJ databases">
        <title>Complete genome sequence of Sphingobium barthaii strain KK22, a high-molecular-weight polycyclic aromatic hydrocarbon-degrading soil bacterium.</title>
        <authorList>
            <person name="Mori J.F."/>
            <person name="Kanaly R.A."/>
        </authorList>
    </citation>
    <scope>NUCLEOTIDE SEQUENCE [LARGE SCALE GENOMIC DNA]</scope>
    <source>
        <strain evidence="5">KK22</strain>
    </source>
</reference>
<dbReference type="Proteomes" id="UP000593663">
    <property type="component" value="Chromosome 2"/>
</dbReference>
<reference evidence="1" key="4">
    <citation type="submission" date="2017-10" db="EMBL/GenBank/DDBJ databases">
        <title>Bioaugmenting a lab-scale membrane bioreactor with Sphingobium fuliginis OMI to degrade 4-tert-butylphenol.</title>
        <authorList>
            <person name="Takada K."/>
            <person name="Shiba T."/>
            <person name="Soda S."/>
            <person name="Inoue D."/>
            <person name="Miyake M."/>
            <person name="Eguchi M."/>
            <person name="Ike M."/>
        </authorList>
    </citation>
    <scope>NUCLEOTIDE SEQUENCE</scope>
    <source>
        <strain evidence="1">OMI</strain>
    </source>
</reference>
<accession>A0A292ZMS8</accession>
<reference evidence="6" key="6">
    <citation type="journal article" date="2019" name="Int. J. Syst. Evol. Microbiol.">
        <title>The Global Catalogue of Microorganisms (GCM) 10K type strain sequencing project: providing services to taxonomists for standard genome sequencing and annotation.</title>
        <authorList>
            <consortium name="The Broad Institute Genomics Platform"/>
            <consortium name="The Broad Institute Genome Sequencing Center for Infectious Disease"/>
            <person name="Wu L."/>
            <person name="Ma J."/>
        </authorList>
    </citation>
    <scope>NUCLEOTIDE SEQUENCE [LARGE SCALE GENOMIC DNA]</scope>
    <source>
        <strain evidence="6">CCM 7327</strain>
    </source>
</reference>
<keyword evidence="6" id="KW-1185">Reference proteome</keyword>
<proteinExistence type="predicted"/>
<dbReference type="Proteomes" id="UP000628109">
    <property type="component" value="Unassembled WGS sequence"/>
</dbReference>
<reference evidence="3" key="8">
    <citation type="journal article" date="2021" name="Microbiol. Resour. Announc.">
        <title>Complete Genome Sequence of Sphingobium barthaii KK22, a High-Molecular-Weight Polycyclic Aromatic Hydrocarbon-Degrading Soil Bacterium.</title>
        <authorList>
            <person name="Mori J.F."/>
            <person name="Kanaly R.A."/>
        </authorList>
    </citation>
    <scope>NUCLEOTIDE SEQUENCE</scope>
    <source>
        <strain evidence="3">KK22</strain>
    </source>
</reference>
<dbReference type="Proteomes" id="UP000221538">
    <property type="component" value="Unassembled WGS sequence"/>
</dbReference>
<reference evidence="1 4" key="1">
    <citation type="journal article" date="2013" name="Biodegradation">
        <title>Occurrence of 4-tert-butylphenol (4-t-BP) biodegradation in an aquatic sample caused by the presence of Spirodela polyrrhiza and isolation of a 4-t-BP-utilizing bacterium.</title>
        <authorList>
            <person name="Ogata Y."/>
            <person name="Toyama T."/>
            <person name="Yu N."/>
            <person name="Wang X."/>
            <person name="Sei K."/>
            <person name="Ike M."/>
        </authorList>
    </citation>
    <scope>NUCLEOTIDE SEQUENCE [LARGE SCALE GENOMIC DNA]</scope>
    <source>
        <strain evidence="1 4">OMI</strain>
    </source>
</reference>
<reference evidence="1 4" key="2">
    <citation type="journal article" date="2013" name="Environ. Sci. Technol.">
        <title>The 4-tert-butylphenol-utilizing bacterium Sphingobium fuliginis OMI can degrade bisphenols via phenolic ring hydroxylation and meta-cleavage pathway.</title>
        <authorList>
            <person name="Ogata Y."/>
            <person name="Goda S."/>
            <person name="Toyama T."/>
            <person name="Sei K."/>
            <person name="Ike M."/>
        </authorList>
    </citation>
    <scope>NUCLEOTIDE SEQUENCE [LARGE SCALE GENOMIC DNA]</scope>
    <source>
        <strain evidence="1 4">OMI</strain>
    </source>
</reference>
<dbReference type="EMBL" id="CP060036">
    <property type="protein sequence ID" value="QOT73993.1"/>
    <property type="molecule type" value="Genomic_DNA"/>
</dbReference>
<evidence type="ECO:0000313" key="6">
    <source>
        <dbReference type="Proteomes" id="UP000628109"/>
    </source>
</evidence>
<reference evidence="1" key="5">
    <citation type="submission" date="2017-10" db="EMBL/GenBank/DDBJ databases">
        <authorList>
            <person name="Banno H."/>
            <person name="Chua N.-H."/>
        </authorList>
    </citation>
    <scope>NUCLEOTIDE SEQUENCE</scope>
    <source>
        <strain evidence="1">OMI</strain>
    </source>
</reference>
<reference evidence="2" key="3">
    <citation type="journal article" date="2014" name="Int. J. Syst. Evol. Microbiol.">
        <title>Complete genome of a new Firmicutes species belonging to the dominant human colonic microbiota ('Ruminococcus bicirculans') reveals two chromosomes and a selective capacity to utilize plant glucans.</title>
        <authorList>
            <consortium name="NISC Comparative Sequencing Program"/>
            <person name="Wegmann U."/>
            <person name="Louis P."/>
            <person name="Goesmann A."/>
            <person name="Henrissat B."/>
            <person name="Duncan S.H."/>
            <person name="Flint H.J."/>
        </authorList>
    </citation>
    <scope>NUCLEOTIDE SEQUENCE</scope>
    <source>
        <strain evidence="2">CCM 7327</strain>
    </source>
</reference>
<name>A0A292ZMS8_SPHSA</name>
<protein>
    <submittedName>
        <fullName evidence="1">Uncharacterized protein</fullName>
    </submittedName>
</protein>
<gene>
    <name evidence="2" type="ORF">GCM10019071_42720</name>
    <name evidence="3" type="ORF">H5V43_17785</name>
    <name evidence="1" type="ORF">SFOMI_4735</name>
</gene>
<evidence type="ECO:0000313" key="4">
    <source>
        <dbReference type="Proteomes" id="UP000221538"/>
    </source>
</evidence>
<dbReference type="AlphaFoldDB" id="A0A292ZMS8"/>
<dbReference type="RefSeq" id="WP_025546858.1">
    <property type="nucleotide sequence ID" value="NZ_BATN01000005.1"/>
</dbReference>
<reference evidence="2" key="9">
    <citation type="submission" date="2024-05" db="EMBL/GenBank/DDBJ databases">
        <authorList>
            <person name="Sun Q."/>
            <person name="Sedlacek I."/>
        </authorList>
    </citation>
    <scope>NUCLEOTIDE SEQUENCE</scope>
    <source>
        <strain evidence="2">CCM 7327</strain>
    </source>
</reference>
<evidence type="ECO:0000313" key="3">
    <source>
        <dbReference type="EMBL" id="QOT73993.1"/>
    </source>
</evidence>